<dbReference type="EMBL" id="JABBPK010000001">
    <property type="protein sequence ID" value="NMO76053.1"/>
    <property type="molecule type" value="Genomic_DNA"/>
</dbReference>
<keyword evidence="2" id="KW-1185">Reference proteome</keyword>
<dbReference type="Pfam" id="PF14106">
    <property type="entry name" value="DUF4279"/>
    <property type="match status" value="1"/>
</dbReference>
<organism evidence="1 2">
    <name type="scientific">Niallia alba</name>
    <dbReference type="NCBI Taxonomy" id="2729105"/>
    <lineage>
        <taxon>Bacteria</taxon>
        <taxon>Bacillati</taxon>
        <taxon>Bacillota</taxon>
        <taxon>Bacilli</taxon>
        <taxon>Bacillales</taxon>
        <taxon>Bacillaceae</taxon>
        <taxon>Niallia</taxon>
    </lineage>
</organism>
<dbReference type="AlphaFoldDB" id="A0A7Y0PKP0"/>
<comment type="caution">
    <text evidence="1">The sequence shown here is derived from an EMBL/GenBank/DDBJ whole genome shotgun (WGS) entry which is preliminary data.</text>
</comment>
<dbReference type="InterPro" id="IPR025459">
    <property type="entry name" value="DUF4279"/>
</dbReference>
<evidence type="ECO:0000313" key="2">
    <source>
        <dbReference type="Proteomes" id="UP000588491"/>
    </source>
</evidence>
<proteinExistence type="predicted"/>
<dbReference type="RefSeq" id="WP_101729730.1">
    <property type="nucleotide sequence ID" value="NZ_JABBPK010000001.1"/>
</dbReference>
<evidence type="ECO:0000313" key="1">
    <source>
        <dbReference type="EMBL" id="NMO76053.1"/>
    </source>
</evidence>
<reference evidence="1 2" key="1">
    <citation type="submission" date="2020-04" db="EMBL/GenBank/DDBJ databases">
        <title>Bacillus sp. UniB3 isolated from commercial digestive syrup.</title>
        <authorList>
            <person name="Thorat V."/>
            <person name="Kirdat K."/>
            <person name="Tiwarekar B."/>
            <person name="Yadav A."/>
        </authorList>
    </citation>
    <scope>NUCLEOTIDE SEQUENCE [LARGE SCALE GENOMIC DNA]</scope>
    <source>
        <strain evidence="1 2">UniB3</strain>
    </source>
</reference>
<dbReference type="Proteomes" id="UP000588491">
    <property type="component" value="Unassembled WGS sequence"/>
</dbReference>
<accession>A0A7Y0PKP0</accession>
<gene>
    <name evidence="1" type="ORF">HHU08_03335</name>
</gene>
<sequence>MEKTNVKVYFSAKADDFSIEYFTNVLGIRPTRAYKKGEAINRPSNPNVTSTGTHYRQYTSWELGTDYEQSYDISEQLDFVLNQLEGKEELLNQLRENYELAYRFTIVIQIENNEKPAMYLDRRFIHFADSIGADVDFDLYVYS</sequence>
<name>A0A7Y0PKP0_9BACI</name>
<protein>
    <submittedName>
        <fullName evidence="1">DUF4279 domain-containing protein</fullName>
    </submittedName>
</protein>